<keyword evidence="4" id="KW-1185">Reference proteome</keyword>
<proteinExistence type="inferred from homology"/>
<evidence type="ECO:0000256" key="2">
    <source>
        <dbReference type="ARBA" id="ARBA00023235"/>
    </source>
</evidence>
<evidence type="ECO:0000256" key="1">
    <source>
        <dbReference type="ARBA" id="ARBA00007673"/>
    </source>
</evidence>
<dbReference type="PANTHER" id="PTHR43709">
    <property type="entry name" value="ACONITATE ISOMERASE-RELATED"/>
    <property type="match status" value="1"/>
</dbReference>
<dbReference type="AlphaFoldDB" id="A0A1T3CXX4"/>
<evidence type="ECO:0000313" key="3">
    <source>
        <dbReference type="EMBL" id="OPB45906.1"/>
    </source>
</evidence>
<dbReference type="InterPro" id="IPR007400">
    <property type="entry name" value="PrpF-like"/>
</dbReference>
<dbReference type="GO" id="GO:0016853">
    <property type="term" value="F:isomerase activity"/>
    <property type="evidence" value="ECO:0007669"/>
    <property type="project" value="UniProtKB-KW"/>
</dbReference>
<reference evidence="3 4" key="1">
    <citation type="submission" date="2016-04" db="EMBL/GenBank/DDBJ databases">
        <title>Multiple horizontal gene transfer events from other fungi enriched the ability of the initially mycotrophic fungus Trichoderma (Ascomycota) to feed on dead plant biomass.</title>
        <authorList>
            <person name="Atanasova L."/>
            <person name="Chenthamara K."/>
            <person name="Zhang J."/>
            <person name="Grujic M."/>
            <person name="Henrissat B."/>
            <person name="Kuo A."/>
            <person name="Aertz A."/>
            <person name="Salamov A."/>
            <person name="Lipzen A."/>
            <person name="Labutti K."/>
            <person name="Barry K."/>
            <person name="Miao Y."/>
            <person name="Rahimi M.J."/>
            <person name="Shen Q."/>
            <person name="Grigoriev I.V."/>
            <person name="Kubicek C.P."/>
            <person name="Druzhinina I.S."/>
        </authorList>
    </citation>
    <scope>NUCLEOTIDE SEQUENCE [LARGE SCALE GENOMIC DNA]</scope>
    <source>
        <strain evidence="3 4">NJAU 4742</strain>
    </source>
</reference>
<protein>
    <submittedName>
        <fullName evidence="3">Methylitaconate delta2-delta3-isomerase</fullName>
    </submittedName>
</protein>
<dbReference type="EMBL" id="LVVK01000004">
    <property type="protein sequence ID" value="OPB45906.1"/>
    <property type="molecule type" value="Genomic_DNA"/>
</dbReference>
<sequence length="378" mass="39966">MRLLNVGMSTIRSSFWRGGVCNALIFHKSDLPTDRSKWQPLFAAALGSPDPYGRQLNGMGGGVSSLSKVCVVSPSTRDDADVDFEFVQVVIDDGSLDFASNCGNMTAAIGPFALDEGLVGSSNVTLASAMKHASVRIYNTNTKKHIIASFPVNGDVPKFVPHGTCRMDGVPGTASKILLSFQSPGGTQTGKVLPTGQGITYLNVKDKNGRKITASLIDVANPGVYVDSSDLEIRSDITPAELDHQKDTMALLEAVRQEAAGLMGMDPNTGSVPKVVVLFKPTDEEASAGVNIKSITLSMGQAHKAIPLTLALNLGVACRTEGTLAYGLARNRSRDGRVTIQHPSGMIDVGVDISGEDVLSTTLYSTARLLMKGEVNVE</sequence>
<organism evidence="3 4">
    <name type="scientific">Trichoderma guizhouense</name>
    <dbReference type="NCBI Taxonomy" id="1491466"/>
    <lineage>
        <taxon>Eukaryota</taxon>
        <taxon>Fungi</taxon>
        <taxon>Dikarya</taxon>
        <taxon>Ascomycota</taxon>
        <taxon>Pezizomycotina</taxon>
        <taxon>Sordariomycetes</taxon>
        <taxon>Hypocreomycetidae</taxon>
        <taxon>Hypocreales</taxon>
        <taxon>Hypocreaceae</taxon>
        <taxon>Trichoderma</taxon>
    </lineage>
</organism>
<keyword evidence="2 3" id="KW-0413">Isomerase</keyword>
<dbReference type="SUPFAM" id="SSF54506">
    <property type="entry name" value="Diaminopimelate epimerase-like"/>
    <property type="match status" value="2"/>
</dbReference>
<dbReference type="PANTHER" id="PTHR43709:SF2">
    <property type="entry name" value="DUF453 DOMAIN PROTEIN (AFU_ORTHOLOGUE AFUA_6G00360)"/>
    <property type="match status" value="1"/>
</dbReference>
<evidence type="ECO:0000313" key="4">
    <source>
        <dbReference type="Proteomes" id="UP000191004"/>
    </source>
</evidence>
<comment type="caution">
    <text evidence="3">The sequence shown here is derived from an EMBL/GenBank/DDBJ whole genome shotgun (WGS) entry which is preliminary data.</text>
</comment>
<accession>A0A1T3CXX4</accession>
<dbReference type="OrthoDB" id="10267539at2759"/>
<dbReference type="Gene3D" id="3.10.310.10">
    <property type="entry name" value="Diaminopimelate Epimerase, Chain A, domain 1"/>
    <property type="match status" value="2"/>
</dbReference>
<comment type="similarity">
    <text evidence="1">Belongs to the PrpF family.</text>
</comment>
<name>A0A1T3CXX4_9HYPO</name>
<dbReference type="Proteomes" id="UP000191004">
    <property type="component" value="Unassembled WGS sequence"/>
</dbReference>
<gene>
    <name evidence="3" type="ORF">A0O28_0094740</name>
</gene>
<dbReference type="Pfam" id="PF04303">
    <property type="entry name" value="PrpF"/>
    <property type="match status" value="1"/>
</dbReference>